<evidence type="ECO:0000313" key="3">
    <source>
        <dbReference type="Proteomes" id="UP000077961"/>
    </source>
</evidence>
<dbReference type="AlphaFoldDB" id="A0A1A9N7G7"/>
<dbReference type="RefSeq" id="WP_064270366.1">
    <property type="nucleotide sequence ID" value="NZ_LXJZ01000198.1"/>
</dbReference>
<dbReference type="Proteomes" id="UP000078116">
    <property type="component" value="Unassembled WGS sequence"/>
</dbReference>
<dbReference type="InterPro" id="IPR011008">
    <property type="entry name" value="Dimeric_a/b-barrel"/>
</dbReference>
<comment type="caution">
    <text evidence="2">The sequence shown here is derived from an EMBL/GenBank/DDBJ whole genome shotgun (WGS) entry which is preliminary data.</text>
</comment>
<proteinExistence type="predicted"/>
<keyword evidence="3" id="KW-1185">Reference proteome</keyword>
<dbReference type="STRING" id="1462993.A6V36_08195"/>
<dbReference type="Proteomes" id="UP000077961">
    <property type="component" value="Unassembled WGS sequence"/>
</dbReference>
<reference evidence="3 4" key="1">
    <citation type="submission" date="2016-04" db="EMBL/GenBank/DDBJ databases">
        <title>Reclassification of Paraburkholderia panaciterrae (Farh et al. 2015) Dobritsa &amp; Samadpour 2016 as a later homotypic synonym of Paraburkholderia ginsengiterrae (Farh et al. 2015) Dobritsa &amp; Samadpour 2016.</title>
        <authorList>
            <person name="Dobritsa A.P."/>
            <person name="Kutumbaka K."/>
            <person name="Samadpour M."/>
        </authorList>
    </citation>
    <scope>NUCLEOTIDE SEQUENCE [LARGE SCALE GENOMIC DNA]</scope>
    <source>
        <strain evidence="2 4">DCY85</strain>
        <strain evidence="1 3">DCY85-1</strain>
    </source>
</reference>
<dbReference type="OrthoDB" id="8687889at2"/>
<dbReference type="EMBL" id="LXKA01000221">
    <property type="protein sequence ID" value="OAJ61003.1"/>
    <property type="molecule type" value="Genomic_DNA"/>
</dbReference>
<evidence type="ECO:0000313" key="1">
    <source>
        <dbReference type="EMBL" id="OAJ54818.1"/>
    </source>
</evidence>
<evidence type="ECO:0008006" key="5">
    <source>
        <dbReference type="Google" id="ProtNLM"/>
    </source>
</evidence>
<protein>
    <recommendedName>
        <fullName evidence="5">Ethyl tert-butyl ether degradation protein EthD</fullName>
    </recommendedName>
</protein>
<dbReference type="Gene3D" id="3.30.70.100">
    <property type="match status" value="1"/>
</dbReference>
<name>A0A1A9N7G7_9BURK</name>
<organism evidence="2 4">
    <name type="scientific">Paraburkholderia ginsengiterrae</name>
    <dbReference type="NCBI Taxonomy" id="1462993"/>
    <lineage>
        <taxon>Bacteria</taxon>
        <taxon>Pseudomonadati</taxon>
        <taxon>Pseudomonadota</taxon>
        <taxon>Betaproteobacteria</taxon>
        <taxon>Burkholderiales</taxon>
        <taxon>Burkholderiaceae</taxon>
        <taxon>Paraburkholderia</taxon>
    </lineage>
</organism>
<sequence length="235" mass="26999">MQFSYLVTFQHPDPSARISDEDRQRIRACVEDTPALSRARLYTPSAAKDYYTNDGPSPIFAMQLDFERLADLESAIASGGHLLQLATGDYSSLATCAVEQQVMARRPFPVLDSHAQVPQGALPCQFLVHYPGRAENFDDWLAYYLSHHPQIMKFFDGVREIEIFTRVDWVDAMPWKRVHYMQRNKLMFDSADAITRAMNSPIRHEMRADFEKFPPFEGSNIHHPMWAETLFAPTP</sequence>
<dbReference type="SUPFAM" id="SSF54909">
    <property type="entry name" value="Dimeric alpha+beta barrel"/>
    <property type="match status" value="1"/>
</dbReference>
<dbReference type="EMBL" id="LXJZ01000198">
    <property type="protein sequence ID" value="OAJ54818.1"/>
    <property type="molecule type" value="Genomic_DNA"/>
</dbReference>
<gene>
    <name evidence="1" type="ORF">A6V36_08195</name>
    <name evidence="2" type="ORF">A6V37_02525</name>
</gene>
<evidence type="ECO:0000313" key="2">
    <source>
        <dbReference type="EMBL" id="OAJ61003.1"/>
    </source>
</evidence>
<accession>A0A1A9N7G7</accession>
<evidence type="ECO:0000313" key="4">
    <source>
        <dbReference type="Proteomes" id="UP000078116"/>
    </source>
</evidence>